<proteinExistence type="predicted"/>
<feature type="compositionally biased region" description="Low complexity" evidence="1">
    <location>
        <begin position="163"/>
        <end position="176"/>
    </location>
</feature>
<gene>
    <name evidence="2" type="ORF">O3P69_015803</name>
</gene>
<feature type="region of interest" description="Disordered" evidence="1">
    <location>
        <begin position="136"/>
        <end position="176"/>
    </location>
</feature>
<accession>A0AAW0T9H4</accession>
<sequence>MKDSSILMTHYSLLINKRVDFTHDFTHDSLLITHYPQIKVLVSALIHCQDRQRNTMARLEDEFSWQPPSESELKVIEARRERNNKISSIMGQYLLKGYKMLAVTCAVCDCVLMEDRLKNKYCIGCLEVDADTKKDNPAVSEEAARRTVQEIQHRHSGEDQAHTSATSPSPSTSSCQVPVTTQCVATSTTTITGCQKQCAKKTLTVHGMDLSENAGEAVAALRDKLAWATEQLSATTSIHEAQNLAGLITETCKAITALKEL</sequence>
<reference evidence="2 3" key="1">
    <citation type="submission" date="2023-03" db="EMBL/GenBank/DDBJ databases">
        <title>High-quality genome of Scylla paramamosain provides insights in environmental adaptation.</title>
        <authorList>
            <person name="Zhang L."/>
        </authorList>
    </citation>
    <scope>NUCLEOTIDE SEQUENCE [LARGE SCALE GENOMIC DNA]</scope>
    <source>
        <strain evidence="2">LZ_2023a</strain>
        <tissue evidence="2">Muscle</tissue>
    </source>
</reference>
<keyword evidence="3" id="KW-1185">Reference proteome</keyword>
<dbReference type="EMBL" id="JARAKH010000036">
    <property type="protein sequence ID" value="KAK8383580.1"/>
    <property type="molecule type" value="Genomic_DNA"/>
</dbReference>
<evidence type="ECO:0000313" key="3">
    <source>
        <dbReference type="Proteomes" id="UP001487740"/>
    </source>
</evidence>
<dbReference type="PANTHER" id="PTHR16537">
    <property type="entry name" value="SJOEGREN SYNDROME/SCLERODERMA AUTOANTIGEN 1"/>
    <property type="match status" value="1"/>
</dbReference>
<protein>
    <recommendedName>
        <fullName evidence="4">Sjoegren syndrome/scleroderma autoantigen 1</fullName>
    </recommendedName>
</protein>
<dbReference type="Pfam" id="PF06677">
    <property type="entry name" value="Auto_anti-p27"/>
    <property type="match status" value="1"/>
</dbReference>
<feature type="compositionally biased region" description="Basic and acidic residues" evidence="1">
    <location>
        <begin position="136"/>
        <end position="161"/>
    </location>
</feature>
<dbReference type="AlphaFoldDB" id="A0AAW0T9H4"/>
<organism evidence="2 3">
    <name type="scientific">Scylla paramamosain</name>
    <name type="common">Mud crab</name>
    <dbReference type="NCBI Taxonomy" id="85552"/>
    <lineage>
        <taxon>Eukaryota</taxon>
        <taxon>Metazoa</taxon>
        <taxon>Ecdysozoa</taxon>
        <taxon>Arthropoda</taxon>
        <taxon>Crustacea</taxon>
        <taxon>Multicrustacea</taxon>
        <taxon>Malacostraca</taxon>
        <taxon>Eumalacostraca</taxon>
        <taxon>Eucarida</taxon>
        <taxon>Decapoda</taxon>
        <taxon>Pleocyemata</taxon>
        <taxon>Brachyura</taxon>
        <taxon>Eubrachyura</taxon>
        <taxon>Portunoidea</taxon>
        <taxon>Portunidae</taxon>
        <taxon>Portuninae</taxon>
        <taxon>Scylla</taxon>
    </lineage>
</organism>
<dbReference type="Proteomes" id="UP001487740">
    <property type="component" value="Unassembled WGS sequence"/>
</dbReference>
<dbReference type="InterPro" id="IPR051888">
    <property type="entry name" value="UPF0148_domain"/>
</dbReference>
<dbReference type="InterPro" id="IPR009563">
    <property type="entry name" value="SSSCA1"/>
</dbReference>
<name>A0AAW0T9H4_SCYPA</name>
<dbReference type="PANTHER" id="PTHR16537:SF1">
    <property type="entry name" value="PROTEIN ZNRD2"/>
    <property type="match status" value="1"/>
</dbReference>
<evidence type="ECO:0008006" key="4">
    <source>
        <dbReference type="Google" id="ProtNLM"/>
    </source>
</evidence>
<evidence type="ECO:0000256" key="1">
    <source>
        <dbReference type="SAM" id="MobiDB-lite"/>
    </source>
</evidence>
<comment type="caution">
    <text evidence="2">The sequence shown here is derived from an EMBL/GenBank/DDBJ whole genome shotgun (WGS) entry which is preliminary data.</text>
</comment>
<evidence type="ECO:0000313" key="2">
    <source>
        <dbReference type="EMBL" id="KAK8383580.1"/>
    </source>
</evidence>